<organism evidence="2 3">
    <name type="scientific">Mucilaginibacter boryungensis</name>
    <dbReference type="NCBI Taxonomy" id="768480"/>
    <lineage>
        <taxon>Bacteria</taxon>
        <taxon>Pseudomonadati</taxon>
        <taxon>Bacteroidota</taxon>
        <taxon>Sphingobacteriia</taxon>
        <taxon>Sphingobacteriales</taxon>
        <taxon>Sphingobacteriaceae</taxon>
        <taxon>Mucilaginibacter</taxon>
    </lineage>
</organism>
<reference evidence="2 3" key="1">
    <citation type="submission" date="2020-10" db="EMBL/GenBank/DDBJ databases">
        <title>Mucilaginibacter mali sp. nov., isolated from rhizosphere soil of apple orchard.</title>
        <authorList>
            <person name="Lee J.-S."/>
            <person name="Kim H.S."/>
            <person name="Kim J.-S."/>
        </authorList>
    </citation>
    <scope>NUCLEOTIDE SEQUENCE [LARGE SCALE GENOMIC DNA]</scope>
    <source>
        <strain evidence="2 3">KCTC 23157</strain>
    </source>
</reference>
<evidence type="ECO:0000313" key="2">
    <source>
        <dbReference type="EMBL" id="MBE9666873.1"/>
    </source>
</evidence>
<dbReference type="EMBL" id="JADFFM010000001">
    <property type="protein sequence ID" value="MBE9666873.1"/>
    <property type="molecule type" value="Genomic_DNA"/>
</dbReference>
<dbReference type="RefSeq" id="WP_194106226.1">
    <property type="nucleotide sequence ID" value="NZ_JADFFM010000001.1"/>
</dbReference>
<comment type="caution">
    <text evidence="2">The sequence shown here is derived from an EMBL/GenBank/DDBJ whole genome shotgun (WGS) entry which is preliminary data.</text>
</comment>
<evidence type="ECO:0000313" key="3">
    <source>
        <dbReference type="Proteomes" id="UP000632774"/>
    </source>
</evidence>
<keyword evidence="3" id="KW-1185">Reference proteome</keyword>
<dbReference type="Pfam" id="PF08818">
    <property type="entry name" value="DUF1801"/>
    <property type="match status" value="1"/>
</dbReference>
<proteinExistence type="predicted"/>
<dbReference type="InterPro" id="IPR014922">
    <property type="entry name" value="YdhG-like"/>
</dbReference>
<sequence>MAENKTLETKDSVNKFLDTKVSDAALRKDCDTLIALMEKVTGQPATMWGTAIIGFDKYHYKYDSGREGDMCLVGFSPRAANISLYVKLGAPGQDALLAKLGRHKAAKGCLYVKKLADVDMGVLENIITTGAAHTRQQYPG</sequence>
<feature type="domain" description="YdhG-like" evidence="1">
    <location>
        <begin position="27"/>
        <end position="128"/>
    </location>
</feature>
<dbReference type="Proteomes" id="UP000632774">
    <property type="component" value="Unassembled WGS sequence"/>
</dbReference>
<name>A0ABR9XHL1_9SPHI</name>
<protein>
    <submittedName>
        <fullName evidence="2">DUF1801 domain-containing protein</fullName>
    </submittedName>
</protein>
<evidence type="ECO:0000259" key="1">
    <source>
        <dbReference type="Pfam" id="PF08818"/>
    </source>
</evidence>
<gene>
    <name evidence="2" type="ORF">IRJ18_10920</name>
</gene>
<accession>A0ABR9XHL1</accession>